<name>A0A1Y4DH49_9BACT</name>
<dbReference type="GO" id="GO:0005886">
    <property type="term" value="C:plasma membrane"/>
    <property type="evidence" value="ECO:0007669"/>
    <property type="project" value="UniProtKB-SubCell"/>
</dbReference>
<dbReference type="Proteomes" id="UP000196368">
    <property type="component" value="Unassembled WGS sequence"/>
</dbReference>
<feature type="transmembrane region" description="Helical" evidence="6">
    <location>
        <begin position="352"/>
        <end position="378"/>
    </location>
</feature>
<accession>A0A1Y4DH49</accession>
<feature type="transmembrane region" description="Helical" evidence="6">
    <location>
        <begin position="204"/>
        <end position="223"/>
    </location>
</feature>
<evidence type="ECO:0000256" key="6">
    <source>
        <dbReference type="SAM" id="Phobius"/>
    </source>
</evidence>
<proteinExistence type="predicted"/>
<organism evidence="7 8">
    <name type="scientific">Candidatus Avelusimicrobium gallicola</name>
    <dbReference type="NCBI Taxonomy" id="2562704"/>
    <lineage>
        <taxon>Bacteria</taxon>
        <taxon>Pseudomonadati</taxon>
        <taxon>Elusimicrobiota</taxon>
        <taxon>Elusimicrobia</taxon>
        <taxon>Elusimicrobiales</taxon>
        <taxon>Elusimicrobiaceae</taxon>
        <taxon>Candidatus Avelusimicrobium</taxon>
    </lineage>
</organism>
<dbReference type="PANTHER" id="PTHR39087">
    <property type="entry name" value="UPF0104 MEMBRANE PROTEIN MJ1595"/>
    <property type="match status" value="1"/>
</dbReference>
<evidence type="ECO:0000313" key="8">
    <source>
        <dbReference type="Proteomes" id="UP000196368"/>
    </source>
</evidence>
<feature type="transmembrane region" description="Helical" evidence="6">
    <location>
        <begin position="125"/>
        <end position="149"/>
    </location>
</feature>
<feature type="transmembrane region" description="Helical" evidence="6">
    <location>
        <begin position="280"/>
        <end position="299"/>
    </location>
</feature>
<keyword evidence="5 6" id="KW-0472">Membrane</keyword>
<keyword evidence="4 6" id="KW-1133">Transmembrane helix</keyword>
<reference evidence="8" key="1">
    <citation type="submission" date="2017-04" db="EMBL/GenBank/DDBJ databases">
        <title>Function of individual gut microbiota members based on whole genome sequencing of pure cultures obtained from chicken caecum.</title>
        <authorList>
            <person name="Medvecky M."/>
            <person name="Cejkova D."/>
            <person name="Polansky O."/>
            <person name="Karasova D."/>
            <person name="Kubasova T."/>
            <person name="Cizek A."/>
            <person name="Rychlik I."/>
        </authorList>
    </citation>
    <scope>NUCLEOTIDE SEQUENCE [LARGE SCALE GENOMIC DNA]</scope>
    <source>
        <strain evidence="8">An273</strain>
    </source>
</reference>
<dbReference type="AlphaFoldDB" id="A0A1Y4DH49"/>
<evidence type="ECO:0000256" key="5">
    <source>
        <dbReference type="ARBA" id="ARBA00023136"/>
    </source>
</evidence>
<comment type="caution">
    <text evidence="7">The sequence shown here is derived from an EMBL/GenBank/DDBJ whole genome shotgun (WGS) entry which is preliminary data.</text>
</comment>
<feature type="transmembrane region" description="Helical" evidence="6">
    <location>
        <begin position="305"/>
        <end position="331"/>
    </location>
</feature>
<gene>
    <name evidence="7" type="ORF">B5F75_03950</name>
</gene>
<keyword evidence="3 6" id="KW-0812">Transmembrane</keyword>
<evidence type="ECO:0008006" key="9">
    <source>
        <dbReference type="Google" id="ProtNLM"/>
    </source>
</evidence>
<comment type="subcellular location">
    <subcellularLocation>
        <location evidence="1">Cell membrane</location>
        <topology evidence="1">Multi-pass membrane protein</topology>
    </subcellularLocation>
</comment>
<feature type="transmembrane region" description="Helical" evidence="6">
    <location>
        <begin position="169"/>
        <end position="192"/>
    </location>
</feature>
<protein>
    <recommendedName>
        <fullName evidence="9">TIGR00374 family protein</fullName>
    </recommendedName>
</protein>
<dbReference type="NCBIfam" id="TIGR00374">
    <property type="entry name" value="flippase-like domain"/>
    <property type="match status" value="1"/>
</dbReference>
<dbReference type="EMBL" id="NFJD01000002">
    <property type="protein sequence ID" value="OUO57009.1"/>
    <property type="molecule type" value="Genomic_DNA"/>
</dbReference>
<sequence length="401" mass="45350">MTLMLFIRKKSFLQNKSEIRRCKNRETGVFSLNKLYNLYISLSRSERVKKPLKILCYILGAFLSVGIIALMVYQTRDSFVKIWQGVSTRYLFLSLLSSVLIYISMGLSLYEVLRIMGRRVSKGAAIGIALVSTTVNYVVSSLGVSGFALRAHLLNRRRVPFGMCVTASIVITVLLYFVLAVIILQGSVLMLFNSSATTMQILKNFSLIVVMCAVCAVITAFLFNNEWRSRWLRKIFRMINKVLYHVFRALIAKNKYDSFMDQLDEGIDLIHKKKKKLTMTIVYVCADWLFTILVLYFAFRAVGVHITAGVLVAGFAVGMVTTLIPILPGGLGAMELAMTAVYSQMGIDWDSALMAALIYRVVYYVIPGIISIFIYWGLQLSSPSSPRKKKLPKEFSHERTY</sequence>
<keyword evidence="8" id="KW-1185">Reference proteome</keyword>
<evidence type="ECO:0000313" key="7">
    <source>
        <dbReference type="EMBL" id="OUO57009.1"/>
    </source>
</evidence>
<evidence type="ECO:0000256" key="2">
    <source>
        <dbReference type="ARBA" id="ARBA00022475"/>
    </source>
</evidence>
<dbReference type="PANTHER" id="PTHR39087:SF2">
    <property type="entry name" value="UPF0104 MEMBRANE PROTEIN MJ1595"/>
    <property type="match status" value="1"/>
</dbReference>
<feature type="transmembrane region" description="Helical" evidence="6">
    <location>
        <begin position="93"/>
        <end position="113"/>
    </location>
</feature>
<feature type="transmembrane region" description="Helical" evidence="6">
    <location>
        <begin position="54"/>
        <end position="73"/>
    </location>
</feature>
<evidence type="ECO:0000256" key="3">
    <source>
        <dbReference type="ARBA" id="ARBA00022692"/>
    </source>
</evidence>
<dbReference type="InterPro" id="IPR022791">
    <property type="entry name" value="L-PG_synthase/AglD"/>
</dbReference>
<evidence type="ECO:0000256" key="4">
    <source>
        <dbReference type="ARBA" id="ARBA00022989"/>
    </source>
</evidence>
<dbReference type="Pfam" id="PF03706">
    <property type="entry name" value="LPG_synthase_TM"/>
    <property type="match status" value="1"/>
</dbReference>
<evidence type="ECO:0000256" key="1">
    <source>
        <dbReference type="ARBA" id="ARBA00004651"/>
    </source>
</evidence>
<keyword evidence="2" id="KW-1003">Cell membrane</keyword>